<name>A0A8S1J5Z3_9CHLO</name>
<accession>A0A8S1J5Z3</accession>
<reference evidence="2" key="1">
    <citation type="submission" date="2020-12" db="EMBL/GenBank/DDBJ databases">
        <authorList>
            <person name="Iha C."/>
        </authorList>
    </citation>
    <scope>NUCLEOTIDE SEQUENCE</scope>
</reference>
<sequence>MAPFAARAVPLILLAVAAAAQPLFVLPPTTTIEELEAAREQWRDEGPESYVMRYQRTCDCGFCGCDRAYDEPFVVTVESGVVAHVEYLTPYDFFSRPVREEVAANIPTVEGVFDMIADAILWGGGPVHVAYDPETGAPLEAFTLFDYNDYFDEDYNLDVHSVQFMGSEFSDNDDDSGLGGASPVEQFKRAFAQWFAFRPASYKLRFFVECFQFDIPELSFCPPTPELQGPFIVSVEGREAVDIVFAPEANVPPGTPIDPSFVATVIGLFDFIGEALLYNPALTEVQVTYNPQTGVPEYFFYDEVKPLPGFEIAFHTELL</sequence>
<proteinExistence type="predicted"/>
<dbReference type="Pfam" id="PF19671">
    <property type="entry name" value="DUF6174"/>
    <property type="match status" value="2"/>
</dbReference>
<dbReference type="InterPro" id="IPR046172">
    <property type="entry name" value="DUF6174"/>
</dbReference>
<dbReference type="EMBL" id="CAJHUC010000923">
    <property type="protein sequence ID" value="CAD7698935.1"/>
    <property type="molecule type" value="Genomic_DNA"/>
</dbReference>
<protein>
    <submittedName>
        <fullName evidence="2">Uncharacterized protein</fullName>
    </submittedName>
</protein>
<feature type="chain" id="PRO_5035724495" evidence="1">
    <location>
        <begin position="20"/>
        <end position="319"/>
    </location>
</feature>
<feature type="signal peptide" evidence="1">
    <location>
        <begin position="1"/>
        <end position="19"/>
    </location>
</feature>
<organism evidence="2 3">
    <name type="scientific">Ostreobium quekettii</name>
    <dbReference type="NCBI Taxonomy" id="121088"/>
    <lineage>
        <taxon>Eukaryota</taxon>
        <taxon>Viridiplantae</taxon>
        <taxon>Chlorophyta</taxon>
        <taxon>core chlorophytes</taxon>
        <taxon>Ulvophyceae</taxon>
        <taxon>TCBD clade</taxon>
        <taxon>Bryopsidales</taxon>
        <taxon>Ostreobineae</taxon>
        <taxon>Ostreobiaceae</taxon>
        <taxon>Ostreobium</taxon>
    </lineage>
</organism>
<evidence type="ECO:0000256" key="1">
    <source>
        <dbReference type="SAM" id="SignalP"/>
    </source>
</evidence>
<gene>
    <name evidence="2" type="ORF">OSTQU699_LOCUS4294</name>
</gene>
<keyword evidence="1" id="KW-0732">Signal</keyword>
<evidence type="ECO:0000313" key="2">
    <source>
        <dbReference type="EMBL" id="CAD7698935.1"/>
    </source>
</evidence>
<dbReference type="Proteomes" id="UP000708148">
    <property type="component" value="Unassembled WGS sequence"/>
</dbReference>
<evidence type="ECO:0000313" key="3">
    <source>
        <dbReference type="Proteomes" id="UP000708148"/>
    </source>
</evidence>
<keyword evidence="3" id="KW-1185">Reference proteome</keyword>
<dbReference type="AlphaFoldDB" id="A0A8S1J5Z3"/>
<comment type="caution">
    <text evidence="2">The sequence shown here is derived from an EMBL/GenBank/DDBJ whole genome shotgun (WGS) entry which is preliminary data.</text>
</comment>